<dbReference type="RefSeq" id="WP_043449868.1">
    <property type="nucleotide sequence ID" value="NZ_JBFBKS010000005.1"/>
</dbReference>
<evidence type="ECO:0000313" key="3">
    <source>
        <dbReference type="EMBL" id="KIC68806.1"/>
    </source>
</evidence>
<dbReference type="OrthoDB" id="6174426at2"/>
<dbReference type="Pfam" id="PF00582">
    <property type="entry name" value="Usp"/>
    <property type="match status" value="1"/>
</dbReference>
<reference evidence="3 4" key="1">
    <citation type="submission" date="2014-12" db="EMBL/GenBank/DDBJ databases">
        <title>Genome sequencing of Arthrobacter phenanthrenivorans SWC37.</title>
        <authorList>
            <person name="Tan P.W."/>
            <person name="Chan K.-G."/>
        </authorList>
    </citation>
    <scope>NUCLEOTIDE SEQUENCE [LARGE SCALE GENOMIC DNA]</scope>
    <source>
        <strain evidence="3 4">SWC37</strain>
    </source>
</reference>
<sequence>MAGSGTFRIVVGVDGSEQSRTAMDWAVEESRLRTGEIQALTAWNFPYVSDAMGTAWDYDIFQKDAQAILEAELERVKDRGVAITGRIVEGNPASALIDASRDADLVVVGSRGHGGFTGMLLGSVSHQTIHHAHCPVLVIREPDTH</sequence>
<proteinExistence type="inferred from homology"/>
<dbReference type="AlphaFoldDB" id="A0A0B4DQ50"/>
<organism evidence="3 4">
    <name type="scientific">Pseudarthrobacter phenanthrenivorans</name>
    <name type="common">Arthrobacter phenanthrenivorans</name>
    <dbReference type="NCBI Taxonomy" id="361575"/>
    <lineage>
        <taxon>Bacteria</taxon>
        <taxon>Bacillati</taxon>
        <taxon>Actinomycetota</taxon>
        <taxon>Actinomycetes</taxon>
        <taxon>Micrococcales</taxon>
        <taxon>Micrococcaceae</taxon>
        <taxon>Pseudarthrobacter</taxon>
    </lineage>
</organism>
<dbReference type="PRINTS" id="PR01438">
    <property type="entry name" value="UNVRSLSTRESS"/>
</dbReference>
<evidence type="ECO:0000259" key="2">
    <source>
        <dbReference type="Pfam" id="PF00582"/>
    </source>
</evidence>
<name>A0A0B4DQ50_PSEPS</name>
<feature type="domain" description="UspA" evidence="2">
    <location>
        <begin position="8"/>
        <end position="140"/>
    </location>
</feature>
<dbReference type="SUPFAM" id="SSF52402">
    <property type="entry name" value="Adenine nucleotide alpha hydrolases-like"/>
    <property type="match status" value="1"/>
</dbReference>
<dbReference type="InterPro" id="IPR006016">
    <property type="entry name" value="UspA"/>
</dbReference>
<accession>A0A0B4DQ50</accession>
<dbReference type="Proteomes" id="UP000031196">
    <property type="component" value="Unassembled WGS sequence"/>
</dbReference>
<dbReference type="InterPro" id="IPR014729">
    <property type="entry name" value="Rossmann-like_a/b/a_fold"/>
</dbReference>
<comment type="similarity">
    <text evidence="1">Belongs to the universal stress protein A family.</text>
</comment>
<dbReference type="InterPro" id="IPR006015">
    <property type="entry name" value="Universal_stress_UspA"/>
</dbReference>
<dbReference type="PANTHER" id="PTHR46268:SF6">
    <property type="entry name" value="UNIVERSAL STRESS PROTEIN UP12"/>
    <property type="match status" value="1"/>
</dbReference>
<evidence type="ECO:0000313" key="4">
    <source>
        <dbReference type="Proteomes" id="UP000031196"/>
    </source>
</evidence>
<evidence type="ECO:0000256" key="1">
    <source>
        <dbReference type="ARBA" id="ARBA00008791"/>
    </source>
</evidence>
<comment type="caution">
    <text evidence="3">The sequence shown here is derived from an EMBL/GenBank/DDBJ whole genome shotgun (WGS) entry which is preliminary data.</text>
</comment>
<dbReference type="EMBL" id="JWTB01000007">
    <property type="protein sequence ID" value="KIC68806.1"/>
    <property type="molecule type" value="Genomic_DNA"/>
</dbReference>
<gene>
    <name evidence="3" type="ORF">RM50_03190</name>
</gene>
<dbReference type="Gene3D" id="3.40.50.620">
    <property type="entry name" value="HUPs"/>
    <property type="match status" value="1"/>
</dbReference>
<protein>
    <submittedName>
        <fullName evidence="3">Universal stress protein UspA</fullName>
    </submittedName>
</protein>
<dbReference type="PANTHER" id="PTHR46268">
    <property type="entry name" value="STRESS RESPONSE PROTEIN NHAX"/>
    <property type="match status" value="1"/>
</dbReference>